<dbReference type="InterPro" id="IPR008146">
    <property type="entry name" value="Gln_synth_cat_dom"/>
</dbReference>
<evidence type="ECO:0000256" key="7">
    <source>
        <dbReference type="PROSITE-ProRule" id="PRU01331"/>
    </source>
</evidence>
<dbReference type="PANTHER" id="PTHR43785">
    <property type="entry name" value="GAMMA-GLUTAMYLPUTRESCINE SYNTHETASE"/>
    <property type="match status" value="1"/>
</dbReference>
<dbReference type="Proteomes" id="UP000192917">
    <property type="component" value="Unassembled WGS sequence"/>
</dbReference>
<keyword evidence="5" id="KW-0067">ATP-binding</keyword>
<dbReference type="PANTHER" id="PTHR43785:SF12">
    <property type="entry name" value="TYPE-1 GLUTAMINE SYNTHETASE 2"/>
    <property type="match status" value="1"/>
</dbReference>
<dbReference type="InterPro" id="IPR008147">
    <property type="entry name" value="Gln_synt_N"/>
</dbReference>
<dbReference type="Pfam" id="PF00120">
    <property type="entry name" value="Gln-synt_C"/>
    <property type="match status" value="1"/>
</dbReference>
<dbReference type="PROSITE" id="PS51987">
    <property type="entry name" value="GS_CATALYTIC"/>
    <property type="match status" value="1"/>
</dbReference>
<dbReference type="GO" id="GO:0004356">
    <property type="term" value="F:glutamine synthetase activity"/>
    <property type="evidence" value="ECO:0007669"/>
    <property type="project" value="InterPro"/>
</dbReference>
<keyword evidence="3" id="KW-0436">Ligase</keyword>
<evidence type="ECO:0000313" key="10">
    <source>
        <dbReference type="EMBL" id="SMF52109.1"/>
    </source>
</evidence>
<dbReference type="STRING" id="560819.SAMN05428998_11893"/>
<evidence type="ECO:0000259" key="9">
    <source>
        <dbReference type="PROSITE" id="PS51987"/>
    </source>
</evidence>
<evidence type="ECO:0000256" key="3">
    <source>
        <dbReference type="ARBA" id="ARBA00022598"/>
    </source>
</evidence>
<dbReference type="InterPro" id="IPR036651">
    <property type="entry name" value="Gln_synt_N_sf"/>
</dbReference>
<dbReference type="RefSeq" id="WP_085124474.1">
    <property type="nucleotide sequence ID" value="NZ_FWZX01000018.1"/>
</dbReference>
<evidence type="ECO:0000256" key="8">
    <source>
        <dbReference type="RuleBase" id="RU000384"/>
    </source>
</evidence>
<keyword evidence="4" id="KW-0547">Nucleotide-binding</keyword>
<evidence type="ECO:0000256" key="5">
    <source>
        <dbReference type="ARBA" id="ARBA00022840"/>
    </source>
</evidence>
<dbReference type="SMART" id="SM01230">
    <property type="entry name" value="Gln-synt_C"/>
    <property type="match status" value="1"/>
</dbReference>
<dbReference type="Gene3D" id="3.10.20.70">
    <property type="entry name" value="Glutamine synthetase, N-terminal domain"/>
    <property type="match status" value="1"/>
</dbReference>
<evidence type="ECO:0000313" key="11">
    <source>
        <dbReference type="Proteomes" id="UP000192917"/>
    </source>
</evidence>
<dbReference type="GO" id="GO:0005524">
    <property type="term" value="F:ATP binding"/>
    <property type="evidence" value="ECO:0007669"/>
    <property type="project" value="UniProtKB-KW"/>
</dbReference>
<reference evidence="10 11" key="1">
    <citation type="submission" date="2017-04" db="EMBL/GenBank/DDBJ databases">
        <authorList>
            <person name="Afonso C.L."/>
            <person name="Miller P.J."/>
            <person name="Scott M.A."/>
            <person name="Spackman E."/>
            <person name="Goraichik I."/>
            <person name="Dimitrov K.M."/>
            <person name="Suarez D.L."/>
            <person name="Swayne D.E."/>
        </authorList>
    </citation>
    <scope>NUCLEOTIDE SEQUENCE [LARGE SCALE GENOMIC DNA]</scope>
    <source>
        <strain evidence="10 11">USBA 355</strain>
    </source>
</reference>
<sequence length="435" mass="46437">MHREAYVMLCYSDFAGQLRGKGFPARELERRLGSGIGLAPTNYMINCFGEIPATPWGAAGEVLLRPVASTEARVDFGDGGVEEHFLIGEVETLAGDPWDCCPRQYLKAALAELEERHGLRLRVAFEHEFMALDAPTRFGASYGLDAVRRLGELPHALLHALRVAGLEPDTFLPEYGTGQFEVTIAPALGLAAADRAAILRQLIQATAWRCGVTVSLSPKVRPDVVGNGVHIHFSLEDREGRPLSHDPALPEGVSAVAGHFLGGLLAHARALSAVAAPSGASYLRLTPGTWSASHANLGLRDREATLRICPVSEKPGAEIAGAFNFEYRAADAAASPYLVLGALVRAGLAGLDAKTPRPDSITAKEIAALPPDRIAALGLEPLPRSLGEALDCLEADRVLMPEALKSAYLLHKRGELARLEGLSPAEVCALYAQVY</sequence>
<evidence type="ECO:0000256" key="4">
    <source>
        <dbReference type="ARBA" id="ARBA00022741"/>
    </source>
</evidence>
<keyword evidence="11" id="KW-1185">Reference proteome</keyword>
<dbReference type="Gene3D" id="3.30.590.10">
    <property type="entry name" value="Glutamine synthetase/guanido kinase, catalytic domain"/>
    <property type="match status" value="1"/>
</dbReference>
<keyword evidence="6" id="KW-0535">Nitrogen fixation</keyword>
<evidence type="ECO:0000256" key="6">
    <source>
        <dbReference type="ARBA" id="ARBA00023231"/>
    </source>
</evidence>
<feature type="domain" description="GS catalytic" evidence="9">
    <location>
        <begin position="102"/>
        <end position="435"/>
    </location>
</feature>
<protein>
    <submittedName>
        <fullName evidence="10">Glutamine synthetase</fullName>
    </submittedName>
</protein>
<gene>
    <name evidence="10" type="ORF">SAMN05428998_11893</name>
</gene>
<dbReference type="EMBL" id="FWZX01000018">
    <property type="protein sequence ID" value="SMF52109.1"/>
    <property type="molecule type" value="Genomic_DNA"/>
</dbReference>
<evidence type="ECO:0000256" key="2">
    <source>
        <dbReference type="ARBA" id="ARBA00003117"/>
    </source>
</evidence>
<comment type="similarity">
    <text evidence="7 8">Belongs to the glutamine synthetase family.</text>
</comment>
<comment type="function">
    <text evidence="2">Catalyzes the ATP-dependent biosynthesis of glutamine from glutamate and ammonia.</text>
</comment>
<proteinExistence type="inferred from homology"/>
<dbReference type="SUPFAM" id="SSF55931">
    <property type="entry name" value="Glutamine synthetase/guanido kinase"/>
    <property type="match status" value="1"/>
</dbReference>
<dbReference type="AlphaFoldDB" id="A0A1Y6C9T1"/>
<dbReference type="GO" id="GO:0006542">
    <property type="term" value="P:glutamine biosynthetic process"/>
    <property type="evidence" value="ECO:0007669"/>
    <property type="project" value="InterPro"/>
</dbReference>
<organism evidence="10 11">
    <name type="scientific">Tistlia consotensis USBA 355</name>
    <dbReference type="NCBI Taxonomy" id="560819"/>
    <lineage>
        <taxon>Bacteria</taxon>
        <taxon>Pseudomonadati</taxon>
        <taxon>Pseudomonadota</taxon>
        <taxon>Alphaproteobacteria</taxon>
        <taxon>Rhodospirillales</taxon>
        <taxon>Rhodovibrionaceae</taxon>
        <taxon>Tistlia</taxon>
    </lineage>
</organism>
<name>A0A1Y6C9T1_9PROT</name>
<evidence type="ECO:0000256" key="1">
    <source>
        <dbReference type="ARBA" id="ARBA00001946"/>
    </source>
</evidence>
<dbReference type="Pfam" id="PF16952">
    <property type="entry name" value="Gln-synt_N_2"/>
    <property type="match status" value="1"/>
</dbReference>
<accession>A0A1Y6C9T1</accession>
<dbReference type="InterPro" id="IPR014746">
    <property type="entry name" value="Gln_synth/guanido_kin_cat_dom"/>
</dbReference>
<comment type="cofactor">
    <cofactor evidence="1">
        <name>Mg(2+)</name>
        <dbReference type="ChEBI" id="CHEBI:18420"/>
    </cofactor>
</comment>